<evidence type="ECO:0000259" key="1">
    <source>
        <dbReference type="Pfam" id="PF05699"/>
    </source>
</evidence>
<gene>
    <name evidence="2" type="ORF">PLOB_00003493</name>
</gene>
<organism evidence="2 3">
    <name type="scientific">Porites lobata</name>
    <dbReference type="NCBI Taxonomy" id="104759"/>
    <lineage>
        <taxon>Eukaryota</taxon>
        <taxon>Metazoa</taxon>
        <taxon>Cnidaria</taxon>
        <taxon>Anthozoa</taxon>
        <taxon>Hexacorallia</taxon>
        <taxon>Scleractinia</taxon>
        <taxon>Fungiina</taxon>
        <taxon>Poritidae</taxon>
        <taxon>Porites</taxon>
    </lineage>
</organism>
<comment type="caution">
    <text evidence="2">The sequence shown here is derived from an EMBL/GenBank/DDBJ whole genome shotgun (WGS) entry which is preliminary data.</text>
</comment>
<dbReference type="InterPro" id="IPR052958">
    <property type="entry name" value="IFN-induced_PKR_regulator"/>
</dbReference>
<dbReference type="Proteomes" id="UP001159405">
    <property type="component" value="Unassembled WGS sequence"/>
</dbReference>
<dbReference type="InterPro" id="IPR008906">
    <property type="entry name" value="HATC_C_dom"/>
</dbReference>
<keyword evidence="3" id="KW-1185">Reference proteome</keyword>
<sequence>MQGTSSDILGVFSDIKDVVKTLSSVHQKVEENHAKWFQKACQIAEKLDITVQKPRTCQVQRNRANNPAVTVEDHYRRNLTIPLVDHLINELETRFGSGDQETAVQCLFAVPSMLLASKETWRTSFDRFSTFHEDSLPSPLSLDAEMTLWQRKWERRDPSTIPATVAATLKEIDSGMYPNITECFKIFSTLPVTTCECERNVSALRRLKTYLRSTMSQTRLTGLALLHIHYKMDIDFDEIIRRFARLHPRRMQLANILSD</sequence>
<evidence type="ECO:0000313" key="3">
    <source>
        <dbReference type="Proteomes" id="UP001159405"/>
    </source>
</evidence>
<protein>
    <recommendedName>
        <fullName evidence="1">HAT C-terminal dimerisation domain-containing protein</fullName>
    </recommendedName>
</protein>
<dbReference type="Pfam" id="PF05699">
    <property type="entry name" value="Dimer_Tnp_hAT"/>
    <property type="match status" value="1"/>
</dbReference>
<evidence type="ECO:0000313" key="2">
    <source>
        <dbReference type="EMBL" id="CAH3159158.1"/>
    </source>
</evidence>
<name>A0ABN8QBB3_9CNID</name>
<feature type="domain" description="HAT C-terminal dimerisation" evidence="1">
    <location>
        <begin position="173"/>
        <end position="231"/>
    </location>
</feature>
<dbReference type="PANTHER" id="PTHR46289:SF16">
    <property type="entry name" value="52 KDA REPRESSOR OF THE INHIBITOR OF THE PROTEIN KINASE"/>
    <property type="match status" value="1"/>
</dbReference>
<dbReference type="EMBL" id="CALNXK010000113">
    <property type="protein sequence ID" value="CAH3159158.1"/>
    <property type="molecule type" value="Genomic_DNA"/>
</dbReference>
<proteinExistence type="predicted"/>
<reference evidence="2 3" key="1">
    <citation type="submission" date="2022-05" db="EMBL/GenBank/DDBJ databases">
        <authorList>
            <consortium name="Genoscope - CEA"/>
            <person name="William W."/>
        </authorList>
    </citation>
    <scope>NUCLEOTIDE SEQUENCE [LARGE SCALE GENOMIC DNA]</scope>
</reference>
<accession>A0ABN8QBB3</accession>
<dbReference type="PANTHER" id="PTHR46289">
    <property type="entry name" value="52 KDA REPRESSOR OF THE INHIBITOR OF THE PROTEIN KINASE-LIKE PROTEIN-RELATED"/>
    <property type="match status" value="1"/>
</dbReference>